<proteinExistence type="predicted"/>
<reference evidence="1 2" key="1">
    <citation type="submission" date="2015-09" db="EMBL/GenBank/DDBJ databases">
        <title>Draft genome of the parasitic nematode Teladorsagia circumcincta isolate WARC Sus (inbred).</title>
        <authorList>
            <person name="Mitreva M."/>
        </authorList>
    </citation>
    <scope>NUCLEOTIDE SEQUENCE [LARGE SCALE GENOMIC DNA]</scope>
    <source>
        <strain evidence="1 2">S</strain>
    </source>
</reference>
<dbReference type="AlphaFoldDB" id="A0A2G9T8X9"/>
<evidence type="ECO:0000313" key="1">
    <source>
        <dbReference type="EMBL" id="PIO54423.1"/>
    </source>
</evidence>
<accession>A0A2G9T8X9</accession>
<dbReference type="EMBL" id="KZ397026">
    <property type="protein sequence ID" value="PIO54423.1"/>
    <property type="molecule type" value="Genomic_DNA"/>
</dbReference>
<dbReference type="InterPro" id="IPR011009">
    <property type="entry name" value="Kinase-like_dom_sf"/>
</dbReference>
<name>A0A2G9T8X9_TELCI</name>
<evidence type="ECO:0008006" key="3">
    <source>
        <dbReference type="Google" id="ProtNLM"/>
    </source>
</evidence>
<dbReference type="SUPFAM" id="SSF56112">
    <property type="entry name" value="Protein kinase-like (PK-like)"/>
    <property type="match status" value="1"/>
</dbReference>
<gene>
    <name evidence="1" type="ORF">TELCIR_24215</name>
</gene>
<organism evidence="1 2">
    <name type="scientific">Teladorsagia circumcincta</name>
    <name type="common">Brown stomach worm</name>
    <name type="synonym">Ostertagia circumcincta</name>
    <dbReference type="NCBI Taxonomy" id="45464"/>
    <lineage>
        <taxon>Eukaryota</taxon>
        <taxon>Metazoa</taxon>
        <taxon>Ecdysozoa</taxon>
        <taxon>Nematoda</taxon>
        <taxon>Chromadorea</taxon>
        <taxon>Rhabditida</taxon>
        <taxon>Rhabditina</taxon>
        <taxon>Rhabditomorpha</taxon>
        <taxon>Strongyloidea</taxon>
        <taxon>Trichostrongylidae</taxon>
        <taxon>Teladorsagia</taxon>
    </lineage>
</organism>
<dbReference type="Proteomes" id="UP000230423">
    <property type="component" value="Unassembled WGS sequence"/>
</dbReference>
<dbReference type="Gene3D" id="3.30.200.20">
    <property type="entry name" value="Phosphorylase Kinase, domain 1"/>
    <property type="match status" value="1"/>
</dbReference>
<keyword evidence="2" id="KW-1185">Reference proteome</keyword>
<evidence type="ECO:0000313" key="2">
    <source>
        <dbReference type="Proteomes" id="UP000230423"/>
    </source>
</evidence>
<dbReference type="OrthoDB" id="5337378at2759"/>
<sequence>MTADIMMASKTPFTHSKIVLHVRCKETGEDYAVKRALRTFESSGKRYRQLQEALNHEAVTPHPNIVRFDKAWEERQVFECMVLE</sequence>
<protein>
    <recommendedName>
        <fullName evidence="3">Protein kinase domain-containing protein</fullName>
    </recommendedName>
</protein>